<dbReference type="PANTHER" id="PTHR34980:SF2">
    <property type="entry name" value="INNER MEMBRANE PROTEIN YHAH-RELATED"/>
    <property type="match status" value="1"/>
</dbReference>
<feature type="transmembrane region" description="Helical" evidence="1">
    <location>
        <begin position="164"/>
        <end position="186"/>
    </location>
</feature>
<dbReference type="Proteomes" id="UP001276564">
    <property type="component" value="Unassembled WGS sequence"/>
</dbReference>
<keyword evidence="1" id="KW-1133">Transmembrane helix</keyword>
<dbReference type="PANTHER" id="PTHR34980">
    <property type="entry name" value="INNER MEMBRANE PROTEIN-RELATED-RELATED"/>
    <property type="match status" value="1"/>
</dbReference>
<dbReference type="RefSeq" id="WP_135859449.1">
    <property type="nucleotide sequence ID" value="NZ_JAVIIP010000010.1"/>
</dbReference>
<accession>A0ABU5AR30</accession>
<feature type="transmembrane region" description="Helical" evidence="1">
    <location>
        <begin position="128"/>
        <end position="149"/>
    </location>
</feature>
<reference evidence="2 3" key="1">
    <citation type="submission" date="2023-08" db="EMBL/GenBank/DDBJ databases">
        <title>Implementing the SeqCode for naming new Mesorhizobium species isolated from Vachellia karroo root nodules.</title>
        <authorList>
            <person name="Van Lill M."/>
        </authorList>
    </citation>
    <scope>NUCLEOTIDE SEQUENCE [LARGE SCALE GENOMIC DNA]</scope>
    <source>
        <strain evidence="2 3">VK4B</strain>
    </source>
</reference>
<keyword evidence="3" id="KW-1185">Reference proteome</keyword>
<evidence type="ECO:0000313" key="2">
    <source>
        <dbReference type="EMBL" id="MDX8539744.1"/>
    </source>
</evidence>
<evidence type="ECO:0000256" key="1">
    <source>
        <dbReference type="SAM" id="Phobius"/>
    </source>
</evidence>
<sequence>MRGEILHYDEDQGFGFLTGADGNRYSFAREDMRRETSLARGAAVEFQPDRGQARNVYSVRLQASASPGATAPAAAPPQQAALRPAAAQHFGRAADAGPAQSTGLWDYFWRAVTRNYFNFADRARRKEFWAFCLFWTISVIAVVAIGLAADAAVGDLEPGQEMPAMTVGLCGLFILASIPPWIGLIVRRLHDIGLTGWLAILCFIPTIGGLATLVFALIPTQTRENQWGPVPQGVRI</sequence>
<comment type="caution">
    <text evidence="2">The sequence shown here is derived from an EMBL/GenBank/DDBJ whole genome shotgun (WGS) entry which is preliminary data.</text>
</comment>
<dbReference type="Gene3D" id="2.40.50.140">
    <property type="entry name" value="Nucleic acid-binding proteins"/>
    <property type="match status" value="1"/>
</dbReference>
<gene>
    <name evidence="2" type="ORF">RFM23_19165</name>
</gene>
<proteinExistence type="predicted"/>
<protein>
    <submittedName>
        <fullName evidence="2">DUF805 domain-containing protein</fullName>
    </submittedName>
</protein>
<dbReference type="InterPro" id="IPR012340">
    <property type="entry name" value="NA-bd_OB-fold"/>
</dbReference>
<organism evidence="2 3">
    <name type="scientific">Mesorhizobium abyssinicae</name>
    <dbReference type="NCBI Taxonomy" id="1209958"/>
    <lineage>
        <taxon>Bacteria</taxon>
        <taxon>Pseudomonadati</taxon>
        <taxon>Pseudomonadota</taxon>
        <taxon>Alphaproteobacteria</taxon>
        <taxon>Hyphomicrobiales</taxon>
        <taxon>Phyllobacteriaceae</taxon>
        <taxon>Mesorhizobium</taxon>
    </lineage>
</organism>
<name>A0ABU5AR30_9HYPH</name>
<keyword evidence="1" id="KW-0472">Membrane</keyword>
<dbReference type="Pfam" id="PF05656">
    <property type="entry name" value="DUF805"/>
    <property type="match status" value="1"/>
</dbReference>
<keyword evidence="1" id="KW-0812">Transmembrane</keyword>
<evidence type="ECO:0000313" key="3">
    <source>
        <dbReference type="Proteomes" id="UP001276564"/>
    </source>
</evidence>
<feature type="transmembrane region" description="Helical" evidence="1">
    <location>
        <begin position="198"/>
        <end position="218"/>
    </location>
</feature>
<dbReference type="EMBL" id="JAVIIP010000010">
    <property type="protein sequence ID" value="MDX8539744.1"/>
    <property type="molecule type" value="Genomic_DNA"/>
</dbReference>
<dbReference type="InterPro" id="IPR008523">
    <property type="entry name" value="DUF805"/>
</dbReference>